<reference evidence="2 3" key="1">
    <citation type="submission" date="2014-02" db="EMBL/GenBank/DDBJ databases">
        <title>Single nucleus genome sequencing reveals high similarity among nuclei of an endomycorrhizal fungus.</title>
        <authorList>
            <person name="Lin K."/>
            <person name="Geurts R."/>
            <person name="Zhang Z."/>
            <person name="Limpens E."/>
            <person name="Saunders D.G."/>
            <person name="Mu D."/>
            <person name="Pang E."/>
            <person name="Cao H."/>
            <person name="Cha H."/>
            <person name="Lin T."/>
            <person name="Zhou Q."/>
            <person name="Shang Y."/>
            <person name="Li Y."/>
            <person name="Ivanov S."/>
            <person name="Sharma T."/>
            <person name="Velzen R.V."/>
            <person name="Ruijter N.D."/>
            <person name="Aanen D.K."/>
            <person name="Win J."/>
            <person name="Kamoun S."/>
            <person name="Bisseling T."/>
            <person name="Huang S."/>
        </authorList>
    </citation>
    <scope>NUCLEOTIDE SEQUENCE [LARGE SCALE GENOMIC DNA]</scope>
    <source>
        <strain evidence="3">DAOM197198w</strain>
    </source>
</reference>
<accession>A0A015JN05</accession>
<dbReference type="HOGENOM" id="CLU_1078290_0_0_1"/>
<keyword evidence="3" id="KW-1185">Reference proteome</keyword>
<feature type="compositionally biased region" description="Acidic residues" evidence="1">
    <location>
        <begin position="95"/>
        <end position="109"/>
    </location>
</feature>
<name>A0A015JN05_RHIIW</name>
<evidence type="ECO:0000256" key="1">
    <source>
        <dbReference type="SAM" id="MobiDB-lite"/>
    </source>
</evidence>
<proteinExistence type="predicted"/>
<comment type="caution">
    <text evidence="2">The sequence shown here is derived from an EMBL/GenBank/DDBJ whole genome shotgun (WGS) entry which is preliminary data.</text>
</comment>
<dbReference type="EMBL" id="JEMT01016319">
    <property type="protein sequence ID" value="EXX70902.1"/>
    <property type="molecule type" value="Genomic_DNA"/>
</dbReference>
<feature type="region of interest" description="Disordered" evidence="1">
    <location>
        <begin position="51"/>
        <end position="134"/>
    </location>
</feature>
<dbReference type="AlphaFoldDB" id="A0A015JN05"/>
<dbReference type="Proteomes" id="UP000022910">
    <property type="component" value="Unassembled WGS sequence"/>
</dbReference>
<feature type="region of interest" description="Disordered" evidence="1">
    <location>
        <begin position="231"/>
        <end position="258"/>
    </location>
</feature>
<sequence length="258" mass="30659">MESKIERSNLFKDERMLRRLKIETIRWMNDMFRFGGTVCKDCEEEDINEVDDRLLKEQAGIIDSEESGEKSDNEESEEDNTDDSEKTGEILSPDEIWDENIENFNEEENLSISKDEEMSNEESDESNDVEETETTKIFEEIIRMDLKRMGYDVEITEIERIRKFGVTAKIITTYEFMKKYLTIWNLEDKELDEQILQWRVENTKECERCEIERLKKEFKIGKETCIECEKDIEKENPTDDEDEMEENIKGPEIGSSKN</sequence>
<gene>
    <name evidence="2" type="ORF">RirG_083280</name>
</gene>
<organism evidence="2 3">
    <name type="scientific">Rhizophagus irregularis (strain DAOM 197198w)</name>
    <name type="common">Glomus intraradices</name>
    <dbReference type="NCBI Taxonomy" id="1432141"/>
    <lineage>
        <taxon>Eukaryota</taxon>
        <taxon>Fungi</taxon>
        <taxon>Fungi incertae sedis</taxon>
        <taxon>Mucoromycota</taxon>
        <taxon>Glomeromycotina</taxon>
        <taxon>Glomeromycetes</taxon>
        <taxon>Glomerales</taxon>
        <taxon>Glomeraceae</taxon>
        <taxon>Rhizophagus</taxon>
    </lineage>
</organism>
<protein>
    <submittedName>
        <fullName evidence="2">Uncharacterized protein</fullName>
    </submittedName>
</protein>
<evidence type="ECO:0000313" key="3">
    <source>
        <dbReference type="Proteomes" id="UP000022910"/>
    </source>
</evidence>
<feature type="compositionally biased region" description="Acidic residues" evidence="1">
    <location>
        <begin position="118"/>
        <end position="132"/>
    </location>
</feature>
<evidence type="ECO:0000313" key="2">
    <source>
        <dbReference type="EMBL" id="EXX70902.1"/>
    </source>
</evidence>